<sequence length="320" mass="35763">MEELQQRHDNWKKTPRKPRQENGHNAPNKKASVFSRLNFTSKGSVQEKKVNTKVDKSKNRITEKFQGKKKTREHEIFIGNHDDGENFSMTIHDMWSMERIEEQIPLVNLKCKGEMLKTACETERSDCIDGAVGLRLSEKQCKKRKLVRPMFRNQSSDVKTEVCDSCVNVDMPSQESSAGKENGGSCKVSTRSERIDHSEDGLSQKDIVPCMICPTICEGNSGEKGKGLIGKDSKLGEQGSAINNCLPVAVTEGLKTYQRRRCLSASPSIKDTEKEIVVDEGKMECYEAYTGTDGGGKCGEQNVDQVEVCLMKSENNIVQC</sequence>
<feature type="compositionally biased region" description="Basic and acidic residues" evidence="1">
    <location>
        <begin position="45"/>
        <end position="55"/>
    </location>
</feature>
<reference evidence="2" key="1">
    <citation type="submission" date="2019-08" db="EMBL/GenBank/DDBJ databases">
        <title>Reference gene set and small RNA set construction with multiple tissues from Davidia involucrata Baill.</title>
        <authorList>
            <person name="Yang H."/>
            <person name="Zhou C."/>
            <person name="Li G."/>
            <person name="Wang J."/>
            <person name="Gao P."/>
            <person name="Wang M."/>
            <person name="Wang R."/>
            <person name="Zhao Y."/>
        </authorList>
    </citation>
    <scope>NUCLEOTIDE SEQUENCE</scope>
    <source>
        <tissue evidence="2">Mixed with DoveR01_LX</tissue>
    </source>
</reference>
<gene>
    <name evidence="2" type="ORF">Din_031346</name>
</gene>
<evidence type="ECO:0000256" key="1">
    <source>
        <dbReference type="SAM" id="MobiDB-lite"/>
    </source>
</evidence>
<feature type="compositionally biased region" description="Polar residues" evidence="1">
    <location>
        <begin position="35"/>
        <end position="44"/>
    </location>
</feature>
<organism evidence="2">
    <name type="scientific">Davidia involucrata</name>
    <name type="common">Dove tree</name>
    <dbReference type="NCBI Taxonomy" id="16924"/>
    <lineage>
        <taxon>Eukaryota</taxon>
        <taxon>Viridiplantae</taxon>
        <taxon>Streptophyta</taxon>
        <taxon>Embryophyta</taxon>
        <taxon>Tracheophyta</taxon>
        <taxon>Spermatophyta</taxon>
        <taxon>Magnoliopsida</taxon>
        <taxon>eudicotyledons</taxon>
        <taxon>Gunneridae</taxon>
        <taxon>Pentapetalae</taxon>
        <taxon>asterids</taxon>
        <taxon>Cornales</taxon>
        <taxon>Nyssaceae</taxon>
        <taxon>Davidia</taxon>
    </lineage>
</organism>
<feature type="region of interest" description="Disordered" evidence="1">
    <location>
        <begin position="1"/>
        <end position="55"/>
    </location>
</feature>
<accession>A0A5B7B0B3</accession>
<dbReference type="AlphaFoldDB" id="A0A5B7B0B3"/>
<feature type="compositionally biased region" description="Basic and acidic residues" evidence="1">
    <location>
        <begin position="1"/>
        <end position="22"/>
    </location>
</feature>
<evidence type="ECO:0000313" key="2">
    <source>
        <dbReference type="EMBL" id="MPA61905.1"/>
    </source>
</evidence>
<protein>
    <submittedName>
        <fullName evidence="2">Uncharacterized protein</fullName>
    </submittedName>
</protein>
<dbReference type="EMBL" id="GHES01031346">
    <property type="protein sequence ID" value="MPA61905.1"/>
    <property type="molecule type" value="Transcribed_RNA"/>
</dbReference>
<proteinExistence type="predicted"/>
<feature type="region of interest" description="Disordered" evidence="1">
    <location>
        <begin position="174"/>
        <end position="198"/>
    </location>
</feature>
<name>A0A5B7B0B3_DAVIN</name>